<protein>
    <recommendedName>
        <fullName evidence="2">N-acetyltransferase domain-containing protein</fullName>
    </recommendedName>
</protein>
<dbReference type="PANTHER" id="PTHR43233">
    <property type="entry name" value="FAMILY N-ACETYLTRANSFERASE, PUTATIVE (AFU_ORTHOLOGUE AFUA_6G03350)-RELATED"/>
    <property type="match status" value="1"/>
</dbReference>
<feature type="region of interest" description="Disordered" evidence="1">
    <location>
        <begin position="177"/>
        <end position="205"/>
    </location>
</feature>
<dbReference type="Proteomes" id="UP001283341">
    <property type="component" value="Unassembled WGS sequence"/>
</dbReference>
<dbReference type="CDD" id="cd04301">
    <property type="entry name" value="NAT_SF"/>
    <property type="match status" value="1"/>
</dbReference>
<dbReference type="Gene3D" id="3.40.630.30">
    <property type="match status" value="1"/>
</dbReference>
<dbReference type="PROSITE" id="PS51186">
    <property type="entry name" value="GNAT"/>
    <property type="match status" value="1"/>
</dbReference>
<reference evidence="3" key="1">
    <citation type="journal article" date="2023" name="Mol. Phylogenet. Evol.">
        <title>Genome-scale phylogeny and comparative genomics of the fungal order Sordariales.</title>
        <authorList>
            <person name="Hensen N."/>
            <person name="Bonometti L."/>
            <person name="Westerberg I."/>
            <person name="Brannstrom I.O."/>
            <person name="Guillou S."/>
            <person name="Cros-Aarteil S."/>
            <person name="Calhoun S."/>
            <person name="Haridas S."/>
            <person name="Kuo A."/>
            <person name="Mondo S."/>
            <person name="Pangilinan J."/>
            <person name="Riley R."/>
            <person name="LaButti K."/>
            <person name="Andreopoulos B."/>
            <person name="Lipzen A."/>
            <person name="Chen C."/>
            <person name="Yan M."/>
            <person name="Daum C."/>
            <person name="Ng V."/>
            <person name="Clum A."/>
            <person name="Steindorff A."/>
            <person name="Ohm R.A."/>
            <person name="Martin F."/>
            <person name="Silar P."/>
            <person name="Natvig D.O."/>
            <person name="Lalanne C."/>
            <person name="Gautier V."/>
            <person name="Ament-Velasquez S.L."/>
            <person name="Kruys A."/>
            <person name="Hutchinson M.I."/>
            <person name="Powell A.J."/>
            <person name="Barry K."/>
            <person name="Miller A.N."/>
            <person name="Grigoriev I.V."/>
            <person name="Debuchy R."/>
            <person name="Gladieux P."/>
            <person name="Hiltunen Thoren M."/>
            <person name="Johannesson H."/>
        </authorList>
    </citation>
    <scope>NUCLEOTIDE SEQUENCE</scope>
    <source>
        <strain evidence="3">CBS 118394</strain>
    </source>
</reference>
<name>A0AAE0I0C9_9PEZI</name>
<dbReference type="PANTHER" id="PTHR43233:SF1">
    <property type="entry name" value="FAMILY N-ACETYLTRANSFERASE, PUTATIVE (AFU_ORTHOLOGUE AFUA_6G03350)-RELATED"/>
    <property type="match status" value="1"/>
</dbReference>
<dbReference type="InterPro" id="IPR000182">
    <property type="entry name" value="GNAT_dom"/>
</dbReference>
<feature type="compositionally biased region" description="Basic and acidic residues" evidence="1">
    <location>
        <begin position="25"/>
        <end position="34"/>
    </location>
</feature>
<dbReference type="InterPro" id="IPR016181">
    <property type="entry name" value="Acyl_CoA_acyltransferase"/>
</dbReference>
<dbReference type="SUPFAM" id="SSF55729">
    <property type="entry name" value="Acyl-CoA N-acyltransferases (Nat)"/>
    <property type="match status" value="1"/>
</dbReference>
<dbReference type="AlphaFoldDB" id="A0AAE0I0C9"/>
<dbReference type="Pfam" id="PF00583">
    <property type="entry name" value="Acetyltransf_1"/>
    <property type="match status" value="1"/>
</dbReference>
<evidence type="ECO:0000256" key="1">
    <source>
        <dbReference type="SAM" id="MobiDB-lite"/>
    </source>
</evidence>
<comment type="caution">
    <text evidence="3">The sequence shown here is derived from an EMBL/GenBank/DDBJ whole genome shotgun (WGS) entry which is preliminary data.</text>
</comment>
<sequence length="422" mass="46582">MSIEGTETPPTRSPWTLSGELEWTVPDKDDDGNKPSHYAMSTDKTRIDLAALDDAFGSDLVWWAKRLPDDELKTMVEQSFCVGLYWVRDDREETMVGFARLVTDYVTIAYLTDVYVLGEHQGKGLATYMMTAIRKMLDGVNCLRRCVLITGDPRAVDFYRKTLGAAPITENIDVDCNKSGRSSPTTWTIPKERMSTETSTDDDDDDDYDALLLSQFLGNKISPSSPTTGTTPKERISTETATDIDVDIDNHDVEYHHTLGKVLFQVAAEVPGSESDDSSPKVKPACAAPAALDADAASATSAENVDDGIDAVILSNAWGSRPLTADEKTVVRYLAPALGLSPPLLWMVAALAICHCEHEHGNDFDTLEDVMKVIAKRLKIFEKSGMVASQDIEAAHEPKTLAEMRRVYKKELDAFSLWTQLF</sequence>
<accession>A0AAE0I0C9</accession>
<feature type="region of interest" description="Disordered" evidence="1">
    <location>
        <begin position="1"/>
        <end position="36"/>
    </location>
</feature>
<organism evidence="3 4">
    <name type="scientific">Apodospora peruviana</name>
    <dbReference type="NCBI Taxonomy" id="516989"/>
    <lineage>
        <taxon>Eukaryota</taxon>
        <taxon>Fungi</taxon>
        <taxon>Dikarya</taxon>
        <taxon>Ascomycota</taxon>
        <taxon>Pezizomycotina</taxon>
        <taxon>Sordariomycetes</taxon>
        <taxon>Sordariomycetidae</taxon>
        <taxon>Sordariales</taxon>
        <taxon>Lasiosphaeriaceae</taxon>
        <taxon>Apodospora</taxon>
    </lineage>
</organism>
<feature type="domain" description="N-acetyltransferase" evidence="2">
    <location>
        <begin position="39"/>
        <end position="192"/>
    </location>
</feature>
<dbReference type="InterPro" id="IPR053144">
    <property type="entry name" value="Acetyltransferase_Butenolide"/>
</dbReference>
<keyword evidence="4" id="KW-1185">Reference proteome</keyword>
<gene>
    <name evidence="3" type="ORF">B0H66DRAFT_625112</name>
</gene>
<feature type="compositionally biased region" description="Polar residues" evidence="1">
    <location>
        <begin position="179"/>
        <end position="188"/>
    </location>
</feature>
<evidence type="ECO:0000313" key="3">
    <source>
        <dbReference type="EMBL" id="KAK3316200.1"/>
    </source>
</evidence>
<evidence type="ECO:0000259" key="2">
    <source>
        <dbReference type="PROSITE" id="PS51186"/>
    </source>
</evidence>
<evidence type="ECO:0000313" key="4">
    <source>
        <dbReference type="Proteomes" id="UP001283341"/>
    </source>
</evidence>
<dbReference type="EMBL" id="JAUEDM010000005">
    <property type="protein sequence ID" value="KAK3316200.1"/>
    <property type="molecule type" value="Genomic_DNA"/>
</dbReference>
<dbReference type="GO" id="GO:0016747">
    <property type="term" value="F:acyltransferase activity, transferring groups other than amino-acyl groups"/>
    <property type="evidence" value="ECO:0007669"/>
    <property type="project" value="InterPro"/>
</dbReference>
<proteinExistence type="predicted"/>
<reference evidence="3" key="2">
    <citation type="submission" date="2023-06" db="EMBL/GenBank/DDBJ databases">
        <authorList>
            <consortium name="Lawrence Berkeley National Laboratory"/>
            <person name="Haridas S."/>
            <person name="Hensen N."/>
            <person name="Bonometti L."/>
            <person name="Westerberg I."/>
            <person name="Brannstrom I.O."/>
            <person name="Guillou S."/>
            <person name="Cros-Aarteil S."/>
            <person name="Calhoun S."/>
            <person name="Kuo A."/>
            <person name="Mondo S."/>
            <person name="Pangilinan J."/>
            <person name="Riley R."/>
            <person name="Labutti K."/>
            <person name="Andreopoulos B."/>
            <person name="Lipzen A."/>
            <person name="Chen C."/>
            <person name="Yanf M."/>
            <person name="Daum C."/>
            <person name="Ng V."/>
            <person name="Clum A."/>
            <person name="Steindorff A."/>
            <person name="Ohm R."/>
            <person name="Martin F."/>
            <person name="Silar P."/>
            <person name="Natvig D."/>
            <person name="Lalanne C."/>
            <person name="Gautier V."/>
            <person name="Ament-Velasquez S.L."/>
            <person name="Kruys A."/>
            <person name="Hutchinson M.I."/>
            <person name="Powell A.J."/>
            <person name="Barry K."/>
            <person name="Miller A.N."/>
            <person name="Grigoriev I.V."/>
            <person name="Debuchy R."/>
            <person name="Gladieux P."/>
            <person name="Thoren M.H."/>
            <person name="Johannesson H."/>
        </authorList>
    </citation>
    <scope>NUCLEOTIDE SEQUENCE</scope>
    <source>
        <strain evidence="3">CBS 118394</strain>
    </source>
</reference>